<dbReference type="CDD" id="cd00048">
    <property type="entry name" value="DSRM_SF"/>
    <property type="match status" value="1"/>
</dbReference>
<evidence type="ECO:0000256" key="1">
    <source>
        <dbReference type="SAM" id="MobiDB-lite"/>
    </source>
</evidence>
<evidence type="ECO:0008006" key="4">
    <source>
        <dbReference type="Google" id="ProtNLM"/>
    </source>
</evidence>
<feature type="compositionally biased region" description="Low complexity" evidence="1">
    <location>
        <begin position="180"/>
        <end position="193"/>
    </location>
</feature>
<reference evidence="2" key="1">
    <citation type="journal article" date="2021" name="J Fungi (Basel)">
        <title>Genomic and Metabolomic Analyses of the Marine Fungus Emericellopsis cladophorae: Insights into Saltwater Adaptability Mechanisms and Its Biosynthetic Potential.</title>
        <authorList>
            <person name="Goncalves M.F.M."/>
            <person name="Hilario S."/>
            <person name="Van de Peer Y."/>
            <person name="Esteves A.C."/>
            <person name="Alves A."/>
        </authorList>
    </citation>
    <scope>NUCLEOTIDE SEQUENCE</scope>
    <source>
        <strain evidence="2">MUM 19.33</strain>
    </source>
</reference>
<protein>
    <recommendedName>
        <fullName evidence="4">DRBM domain-containing protein</fullName>
    </recommendedName>
</protein>
<evidence type="ECO:0000313" key="3">
    <source>
        <dbReference type="Proteomes" id="UP001055219"/>
    </source>
</evidence>
<feature type="region of interest" description="Disordered" evidence="1">
    <location>
        <begin position="162"/>
        <end position="196"/>
    </location>
</feature>
<reference evidence="2" key="2">
    <citation type="submission" date="2022-07" db="EMBL/GenBank/DDBJ databases">
        <authorList>
            <person name="Goncalves M.F.M."/>
            <person name="Hilario S."/>
            <person name="Van De Peer Y."/>
            <person name="Esteves A.C."/>
            <person name="Alves A."/>
        </authorList>
    </citation>
    <scope>NUCLEOTIDE SEQUENCE</scope>
    <source>
        <strain evidence="2">MUM 19.33</strain>
    </source>
</reference>
<dbReference type="AlphaFoldDB" id="A0A9Q0BHQ7"/>
<sequence length="290" mass="31780">MSFAPAAPWDRLRAWIDDKEREERTFDRPARLTQRELTAISNLVPLIEEPDISGKDHVSALHYAAQTKQCSMPTFEDESVTVSMNGIVEAKWRCYCTIGPQGTFPSQGFGLDETDEAPIFATKKNAKQFAAQQALAFLSNRAPITSTATAAAAASLPKRAELSQAASPSLPQAKKSRTDAGPAEAAQAVTAPADETTASSVHERVVYLSKRLGLQPPVYETPPLIGMPNFFSGRTVFPPGADGRIPDNVLVVNGVLGKQQAKDQLARQVCDWMEREFQVRQEISQRLWPK</sequence>
<dbReference type="Gene3D" id="3.30.160.20">
    <property type="match status" value="1"/>
</dbReference>
<evidence type="ECO:0000313" key="2">
    <source>
        <dbReference type="EMBL" id="KAI6785797.1"/>
    </source>
</evidence>
<comment type="caution">
    <text evidence="2">The sequence shown here is derived from an EMBL/GenBank/DDBJ whole genome shotgun (WGS) entry which is preliminary data.</text>
</comment>
<keyword evidence="3" id="KW-1185">Reference proteome</keyword>
<dbReference type="RefSeq" id="XP_051366653.1">
    <property type="nucleotide sequence ID" value="XM_051504186.1"/>
</dbReference>
<name>A0A9Q0BHQ7_9HYPO</name>
<dbReference type="GeneID" id="75832614"/>
<gene>
    <name evidence="2" type="ORF">J7T54_006136</name>
</gene>
<proteinExistence type="predicted"/>
<dbReference type="SUPFAM" id="SSF54768">
    <property type="entry name" value="dsRNA-binding domain-like"/>
    <property type="match status" value="1"/>
</dbReference>
<organism evidence="2 3">
    <name type="scientific">Emericellopsis cladophorae</name>
    <dbReference type="NCBI Taxonomy" id="2686198"/>
    <lineage>
        <taxon>Eukaryota</taxon>
        <taxon>Fungi</taxon>
        <taxon>Dikarya</taxon>
        <taxon>Ascomycota</taxon>
        <taxon>Pezizomycotina</taxon>
        <taxon>Sordariomycetes</taxon>
        <taxon>Hypocreomycetidae</taxon>
        <taxon>Hypocreales</taxon>
        <taxon>Bionectriaceae</taxon>
        <taxon>Emericellopsis</taxon>
    </lineage>
</organism>
<dbReference type="OrthoDB" id="5147560at2759"/>
<accession>A0A9Q0BHQ7</accession>
<dbReference type="EMBL" id="JAGIXG020000001">
    <property type="protein sequence ID" value="KAI6785797.1"/>
    <property type="molecule type" value="Genomic_DNA"/>
</dbReference>
<dbReference type="Proteomes" id="UP001055219">
    <property type="component" value="Unassembled WGS sequence"/>
</dbReference>